<dbReference type="Proteomes" id="UP000186666">
    <property type="component" value="Unassembled WGS sequence"/>
</dbReference>
<sequence length="179" mass="19147">LVLYIGQGVADGKLTALGGTSTGYINTVGLSLNTVAVTPSSNLNNVDMFPYSLSVVNAVGKISEGKDALNTVITYNLSKNGDYEAGAYEHKLVLEIIDPYGQTMEKMLTLGTDLPMGKYKSYSTTFNSNFDTRLGGGTIRMNLYDEFQNQRVLLGSQYYPLTYESAPTTSPHGTGGAGS</sequence>
<proteinExistence type="predicted"/>
<reference evidence="1 2" key="1">
    <citation type="submission" date="2017-01" db="EMBL/GenBank/DDBJ databases">
        <authorList>
            <person name="Varghese N."/>
            <person name="Submissions S."/>
        </authorList>
    </citation>
    <scope>NUCLEOTIDE SEQUENCE [LARGE SCALE GENOMIC DNA]</scope>
    <source>
        <strain evidence="1 2">ATCC 23464</strain>
    </source>
</reference>
<keyword evidence="2" id="KW-1185">Reference proteome</keyword>
<dbReference type="EMBL" id="FTNK01000041">
    <property type="protein sequence ID" value="SIR71431.1"/>
    <property type="molecule type" value="Genomic_DNA"/>
</dbReference>
<evidence type="ECO:0000313" key="1">
    <source>
        <dbReference type="EMBL" id="SIR71431.1"/>
    </source>
</evidence>
<feature type="non-terminal residue" evidence="1">
    <location>
        <position position="1"/>
    </location>
</feature>
<protein>
    <submittedName>
        <fullName evidence="1">Uncharacterized protein</fullName>
    </submittedName>
</protein>
<gene>
    <name evidence="1" type="ORF">SAMN05421578_14114</name>
</gene>
<accession>A0ABY1KEL0</accession>
<name>A0ABY1KEL0_9BACL</name>
<organism evidence="1 2">
    <name type="scientific">Paenibacillus macquariensis</name>
    <dbReference type="NCBI Taxonomy" id="948756"/>
    <lineage>
        <taxon>Bacteria</taxon>
        <taxon>Bacillati</taxon>
        <taxon>Bacillota</taxon>
        <taxon>Bacilli</taxon>
        <taxon>Bacillales</taxon>
        <taxon>Paenibacillaceae</taxon>
        <taxon>Paenibacillus</taxon>
    </lineage>
</organism>
<evidence type="ECO:0000313" key="2">
    <source>
        <dbReference type="Proteomes" id="UP000186666"/>
    </source>
</evidence>
<comment type="caution">
    <text evidence="1">The sequence shown here is derived from an EMBL/GenBank/DDBJ whole genome shotgun (WGS) entry which is preliminary data.</text>
</comment>